<evidence type="ECO:0000256" key="2">
    <source>
        <dbReference type="SAM" id="MobiDB-lite"/>
    </source>
</evidence>
<feature type="region of interest" description="Disordered" evidence="2">
    <location>
        <begin position="238"/>
        <end position="375"/>
    </location>
</feature>
<accession>A0AAD8S1E9</accession>
<feature type="compositionally biased region" description="Pro residues" evidence="2">
    <location>
        <begin position="360"/>
        <end position="369"/>
    </location>
</feature>
<protein>
    <recommendedName>
        <fullName evidence="3">Transposase (putative) gypsy type domain-containing protein</fullName>
    </recommendedName>
</protein>
<dbReference type="PANTHER" id="PTHR33026:SF7">
    <property type="entry name" value="OS03G0100275 PROTEIN"/>
    <property type="match status" value="1"/>
</dbReference>
<dbReference type="EMBL" id="JAUUTY010000004">
    <property type="protein sequence ID" value="KAK1642222.1"/>
    <property type="molecule type" value="Genomic_DNA"/>
</dbReference>
<sequence length="656" mass="72929">MAAADLGAAEWERSKLSAQDTNLLKKLGLNKKPNVLRFPSEESYPTPPMGYRVSFIDHLIRGLSVPIHPFLRGLLFVYGLQLHHLTPNSILHISIFITLCEAFLGVQPNWALWKRIFFCRRNGSPNVAYNIGGVVISVRPTVDYFDVKLPDSVQGWRKKWLYIQEENDGCAEDNIPPFDGAERILRHRSWDAEATEEERMATEALMTRIHELQNTRGKELSEVKDLEKLVRKISSLSKKDPVPSSCRVKPFSATNPLPKEAASEGTTSAQSPPPAVSPRNKRKRNDAEDSGTSKAEEVDPSRQKAAYDPYLGSLISSDDEEELPTLDVAARTSSSRTLVVSETPAEGERSSPPQLNVGAPTPPSSPLVPSPKRTRVETIVEPALELGSSSNSLLDDPMVKELLRIGAQFVGYREYASKTEEKRVEANKLVDTLAQKLEQSEMARKKAELDASKAKAEAEEATAKAAGVEDLQTRLDVAEAALNEHKAAQIAREKAITRRLNAQNRRFVTKTNQEFELEDPDDDPLLDALSFLEFHGTEVREGIEHADAALSKLFPYFFPRKEEPKTFLALAKDFDSPEDLGLKMRQENMKVAVESTVALVADSQQTVDWMKVGATEQIEQTKWRSLIKAAKPNTKKILAYLGIKPASTPSSSKPEV</sequence>
<evidence type="ECO:0000313" key="4">
    <source>
        <dbReference type="EMBL" id="KAK1642222.1"/>
    </source>
</evidence>
<dbReference type="InterPro" id="IPR007321">
    <property type="entry name" value="Transposase_28"/>
</dbReference>
<dbReference type="AlphaFoldDB" id="A0AAD8S1E9"/>
<keyword evidence="5" id="KW-1185">Reference proteome</keyword>
<proteinExistence type="predicted"/>
<feature type="compositionally biased region" description="Polar residues" evidence="2">
    <location>
        <begin position="331"/>
        <end position="340"/>
    </location>
</feature>
<feature type="domain" description="Transposase (putative) gypsy type" evidence="3">
    <location>
        <begin position="54"/>
        <end position="119"/>
    </location>
</feature>
<gene>
    <name evidence="4" type="ORF">QYE76_060027</name>
</gene>
<reference evidence="4" key="1">
    <citation type="submission" date="2023-07" db="EMBL/GenBank/DDBJ databases">
        <title>A chromosome-level genome assembly of Lolium multiflorum.</title>
        <authorList>
            <person name="Chen Y."/>
            <person name="Copetti D."/>
            <person name="Kolliker R."/>
            <person name="Studer B."/>
        </authorList>
    </citation>
    <scope>NUCLEOTIDE SEQUENCE</scope>
    <source>
        <strain evidence="4">02402/16</strain>
        <tissue evidence="4">Leaf</tissue>
    </source>
</reference>
<keyword evidence="1" id="KW-0175">Coiled coil</keyword>
<dbReference type="Proteomes" id="UP001231189">
    <property type="component" value="Unassembled WGS sequence"/>
</dbReference>
<dbReference type="PANTHER" id="PTHR33026">
    <property type="entry name" value="OS06G0360600 PROTEIN"/>
    <property type="match status" value="1"/>
</dbReference>
<organism evidence="4 5">
    <name type="scientific">Lolium multiflorum</name>
    <name type="common">Italian ryegrass</name>
    <name type="synonym">Lolium perenne subsp. multiflorum</name>
    <dbReference type="NCBI Taxonomy" id="4521"/>
    <lineage>
        <taxon>Eukaryota</taxon>
        <taxon>Viridiplantae</taxon>
        <taxon>Streptophyta</taxon>
        <taxon>Embryophyta</taxon>
        <taxon>Tracheophyta</taxon>
        <taxon>Spermatophyta</taxon>
        <taxon>Magnoliopsida</taxon>
        <taxon>Liliopsida</taxon>
        <taxon>Poales</taxon>
        <taxon>Poaceae</taxon>
        <taxon>BOP clade</taxon>
        <taxon>Pooideae</taxon>
        <taxon>Poodae</taxon>
        <taxon>Poeae</taxon>
        <taxon>Poeae Chloroplast Group 2 (Poeae type)</taxon>
        <taxon>Loliodinae</taxon>
        <taxon>Loliinae</taxon>
        <taxon>Lolium</taxon>
    </lineage>
</organism>
<evidence type="ECO:0000256" key="1">
    <source>
        <dbReference type="SAM" id="Coils"/>
    </source>
</evidence>
<dbReference type="Pfam" id="PF04195">
    <property type="entry name" value="Transposase_28"/>
    <property type="match status" value="1"/>
</dbReference>
<comment type="caution">
    <text evidence="4">The sequence shown here is derived from an EMBL/GenBank/DDBJ whole genome shotgun (WGS) entry which is preliminary data.</text>
</comment>
<feature type="coiled-coil region" evidence="1">
    <location>
        <begin position="416"/>
        <end position="488"/>
    </location>
</feature>
<name>A0AAD8S1E9_LOLMU</name>
<evidence type="ECO:0000259" key="3">
    <source>
        <dbReference type="Pfam" id="PF04195"/>
    </source>
</evidence>
<evidence type="ECO:0000313" key="5">
    <source>
        <dbReference type="Proteomes" id="UP001231189"/>
    </source>
</evidence>